<keyword evidence="2" id="KW-1185">Reference proteome</keyword>
<evidence type="ECO:0000313" key="2">
    <source>
        <dbReference type="Proteomes" id="UP000320176"/>
    </source>
</evidence>
<proteinExistence type="predicted"/>
<sequence length="100" mass="11275">MVLRCVCEPMALVTGLDGFRQQLGLRLARIIHATHYSLRNTFARNGLHGLARKQSAHFSRHAIASRLAWLCCQTLFGVIRPEPLAVSHGFYALKWMLGFV</sequence>
<dbReference type="AlphaFoldDB" id="A0A5C6A0I9"/>
<dbReference type="EMBL" id="SJPN01000009">
    <property type="protein sequence ID" value="TWT93342.1"/>
    <property type="molecule type" value="Genomic_DNA"/>
</dbReference>
<comment type="caution">
    <text evidence="1">The sequence shown here is derived from an EMBL/GenBank/DDBJ whole genome shotgun (WGS) entry which is preliminary data.</text>
</comment>
<gene>
    <name evidence="1" type="ORF">Pla52n_60020</name>
</gene>
<dbReference type="Proteomes" id="UP000320176">
    <property type="component" value="Unassembled WGS sequence"/>
</dbReference>
<accession>A0A5C6A0I9</accession>
<name>A0A5C6A0I9_9BACT</name>
<reference evidence="1 2" key="1">
    <citation type="submission" date="2019-02" db="EMBL/GenBank/DDBJ databases">
        <title>Deep-cultivation of Planctomycetes and their phenomic and genomic characterization uncovers novel biology.</title>
        <authorList>
            <person name="Wiegand S."/>
            <person name="Jogler M."/>
            <person name="Boedeker C."/>
            <person name="Pinto D."/>
            <person name="Vollmers J."/>
            <person name="Rivas-Marin E."/>
            <person name="Kohn T."/>
            <person name="Peeters S.H."/>
            <person name="Heuer A."/>
            <person name="Rast P."/>
            <person name="Oberbeckmann S."/>
            <person name="Bunk B."/>
            <person name="Jeske O."/>
            <person name="Meyerdierks A."/>
            <person name="Storesund J.E."/>
            <person name="Kallscheuer N."/>
            <person name="Luecker S."/>
            <person name="Lage O.M."/>
            <person name="Pohl T."/>
            <person name="Merkel B.J."/>
            <person name="Hornburger P."/>
            <person name="Mueller R.-W."/>
            <person name="Bruemmer F."/>
            <person name="Labrenz M."/>
            <person name="Spormann A.M."/>
            <person name="Op Den Camp H."/>
            <person name="Overmann J."/>
            <person name="Amann R."/>
            <person name="Jetten M.S.M."/>
            <person name="Mascher T."/>
            <person name="Medema M.H."/>
            <person name="Devos D.P."/>
            <person name="Kaster A.-K."/>
            <person name="Ovreas L."/>
            <person name="Rohde M."/>
            <person name="Galperin M.Y."/>
            <person name="Jogler C."/>
        </authorList>
    </citation>
    <scope>NUCLEOTIDE SEQUENCE [LARGE SCALE GENOMIC DNA]</scope>
    <source>
        <strain evidence="1 2">Pla52n</strain>
    </source>
</reference>
<protein>
    <submittedName>
        <fullName evidence="1">Uncharacterized protein</fullName>
    </submittedName>
</protein>
<evidence type="ECO:0000313" key="1">
    <source>
        <dbReference type="EMBL" id="TWT93342.1"/>
    </source>
</evidence>
<organism evidence="1 2">
    <name type="scientific">Stieleria varia</name>
    <dbReference type="NCBI Taxonomy" id="2528005"/>
    <lineage>
        <taxon>Bacteria</taxon>
        <taxon>Pseudomonadati</taxon>
        <taxon>Planctomycetota</taxon>
        <taxon>Planctomycetia</taxon>
        <taxon>Pirellulales</taxon>
        <taxon>Pirellulaceae</taxon>
        <taxon>Stieleria</taxon>
    </lineage>
</organism>